<proteinExistence type="inferred from homology"/>
<dbReference type="GO" id="GO:0005840">
    <property type="term" value="C:ribosome"/>
    <property type="evidence" value="ECO:0007669"/>
    <property type="project" value="UniProtKB-KW"/>
</dbReference>
<dbReference type="EMBL" id="JADFTS010000001">
    <property type="protein sequence ID" value="KAF9624815.1"/>
    <property type="molecule type" value="Genomic_DNA"/>
</dbReference>
<keyword evidence="5" id="KW-1133">Transmembrane helix</keyword>
<dbReference type="GO" id="GO:1990904">
    <property type="term" value="C:ribonucleoprotein complex"/>
    <property type="evidence" value="ECO:0007669"/>
    <property type="project" value="UniProtKB-KW"/>
</dbReference>
<keyword evidence="3 4" id="KW-0687">Ribonucleoprotein</keyword>
<evidence type="ECO:0000256" key="4">
    <source>
        <dbReference type="RuleBase" id="RU000665"/>
    </source>
</evidence>
<dbReference type="PANTHER" id="PTHR10114">
    <property type="entry name" value="60S RIBOSOMAL PROTEIN L36"/>
    <property type="match status" value="1"/>
</dbReference>
<reference evidence="6 7" key="1">
    <citation type="submission" date="2020-10" db="EMBL/GenBank/DDBJ databases">
        <title>The Coptis chinensis genome and diversification of protoberbering-type alkaloids.</title>
        <authorList>
            <person name="Wang B."/>
            <person name="Shu S."/>
            <person name="Song C."/>
            <person name="Liu Y."/>
        </authorList>
    </citation>
    <scope>NUCLEOTIDE SEQUENCE [LARGE SCALE GENOMIC DNA]</scope>
    <source>
        <strain evidence="6">HL-2020</strain>
        <tissue evidence="6">Leaf</tissue>
    </source>
</reference>
<dbReference type="Pfam" id="PF01158">
    <property type="entry name" value="Ribosomal_L36e"/>
    <property type="match status" value="1"/>
</dbReference>
<keyword evidence="5" id="KW-0812">Transmembrane</keyword>
<comment type="caution">
    <text evidence="6">The sequence shown here is derived from an EMBL/GenBank/DDBJ whole genome shotgun (WGS) entry which is preliminary data.</text>
</comment>
<dbReference type="Gene3D" id="1.10.10.1760">
    <property type="entry name" value="60S ribosomal protein L36"/>
    <property type="match status" value="1"/>
</dbReference>
<name>A0A835ITG8_9MAGN</name>
<dbReference type="PROSITE" id="PS01190">
    <property type="entry name" value="RIBOSOMAL_L36E"/>
    <property type="match status" value="1"/>
</dbReference>
<organism evidence="6 7">
    <name type="scientific">Coptis chinensis</name>
    <dbReference type="NCBI Taxonomy" id="261450"/>
    <lineage>
        <taxon>Eukaryota</taxon>
        <taxon>Viridiplantae</taxon>
        <taxon>Streptophyta</taxon>
        <taxon>Embryophyta</taxon>
        <taxon>Tracheophyta</taxon>
        <taxon>Spermatophyta</taxon>
        <taxon>Magnoliopsida</taxon>
        <taxon>Ranunculales</taxon>
        <taxon>Ranunculaceae</taxon>
        <taxon>Coptidoideae</taxon>
        <taxon>Coptis</taxon>
    </lineage>
</organism>
<keyword evidence="7" id="KW-1185">Reference proteome</keyword>
<accession>A0A835ITG8</accession>
<keyword evidence="2 4" id="KW-0689">Ribosomal protein</keyword>
<evidence type="ECO:0000256" key="3">
    <source>
        <dbReference type="ARBA" id="ARBA00023274"/>
    </source>
</evidence>
<keyword evidence="5" id="KW-0472">Membrane</keyword>
<protein>
    <recommendedName>
        <fullName evidence="4">60S ribosomal protein L36</fullName>
    </recommendedName>
</protein>
<dbReference type="GO" id="GO:0003735">
    <property type="term" value="F:structural constituent of ribosome"/>
    <property type="evidence" value="ECO:0007669"/>
    <property type="project" value="InterPro"/>
</dbReference>
<evidence type="ECO:0000313" key="6">
    <source>
        <dbReference type="EMBL" id="KAF9624815.1"/>
    </source>
</evidence>
<dbReference type="OrthoDB" id="331948at2759"/>
<dbReference type="Proteomes" id="UP000631114">
    <property type="component" value="Unassembled WGS sequence"/>
</dbReference>
<evidence type="ECO:0000256" key="2">
    <source>
        <dbReference type="ARBA" id="ARBA00022980"/>
    </source>
</evidence>
<dbReference type="InterPro" id="IPR038097">
    <property type="entry name" value="Ribosomal_eL36_sf"/>
</dbReference>
<feature type="transmembrane region" description="Helical" evidence="5">
    <location>
        <begin position="142"/>
        <end position="163"/>
    </location>
</feature>
<dbReference type="FunFam" id="1.10.10.1760:FF:000001">
    <property type="entry name" value="60S ribosomal protein L36"/>
    <property type="match status" value="1"/>
</dbReference>
<evidence type="ECO:0000256" key="5">
    <source>
        <dbReference type="SAM" id="Phobius"/>
    </source>
</evidence>
<gene>
    <name evidence="6" type="ORF">IFM89_014200</name>
</gene>
<evidence type="ECO:0000256" key="1">
    <source>
        <dbReference type="ARBA" id="ARBA00006509"/>
    </source>
</evidence>
<sequence length="199" mass="22691">MYTSLDDTTYNSMVRQIIFSANTVTKTPEIVMDCNADEEIEKCTEKNGIGSRNEGFVNRVFKMKLEKFMMNLHNSQYFEKAGFAPYEKRITELLKVGKDKRALKVAKRKLGTHKRAKKKREEMSNVLRKLSTCFCLHASAPAFVFFNTLFIWGVPISLLWNVVFNLERALLLFGLHSIISADPGLVAYGDATSKGTYQK</sequence>
<dbReference type="InterPro" id="IPR000509">
    <property type="entry name" value="Ribosomal_eL36"/>
</dbReference>
<dbReference type="GO" id="GO:0006412">
    <property type="term" value="P:translation"/>
    <property type="evidence" value="ECO:0007669"/>
    <property type="project" value="InterPro"/>
</dbReference>
<dbReference type="AlphaFoldDB" id="A0A835ITG8"/>
<comment type="similarity">
    <text evidence="1 4">Belongs to the eukaryotic ribosomal protein eL36 family.</text>
</comment>
<evidence type="ECO:0000313" key="7">
    <source>
        <dbReference type="Proteomes" id="UP000631114"/>
    </source>
</evidence>